<dbReference type="SUPFAM" id="SSF53271">
    <property type="entry name" value="PRTase-like"/>
    <property type="match status" value="1"/>
</dbReference>
<sequence>MRVVFADRADAGRQLAARLTYLRPSDPVVVGLPRGGVPVAYEVARALHAPLDVIVVRKLGLPVDSEVAMGAIGEGGKRVLNDDIVRHVGVSAGELRTVEDRERALLEARETLFRGGRPRCELYGRVVIIVDDGIATGATARVACEVARQLGALRVVVAVPVAPAGADLRLGADEIVSVVQPAEFWAVGAHYRDFRATTDAEVVALLAAETVS</sequence>
<keyword evidence="3" id="KW-1185">Reference proteome</keyword>
<evidence type="ECO:0000313" key="3">
    <source>
        <dbReference type="Proteomes" id="UP000298173"/>
    </source>
</evidence>
<organism evidence="2 3">
    <name type="scientific">Cryobacterium glaciale</name>
    <dbReference type="NCBI Taxonomy" id="1259145"/>
    <lineage>
        <taxon>Bacteria</taxon>
        <taxon>Bacillati</taxon>
        <taxon>Actinomycetota</taxon>
        <taxon>Actinomycetes</taxon>
        <taxon>Micrococcales</taxon>
        <taxon>Microbacteriaceae</taxon>
        <taxon>Cryobacterium</taxon>
    </lineage>
</organism>
<dbReference type="AlphaFoldDB" id="A0A4R8V3M2"/>
<reference evidence="2 3" key="1">
    <citation type="submission" date="2019-03" db="EMBL/GenBank/DDBJ databases">
        <title>Genomics of glacier-inhabiting Cryobacterium strains.</title>
        <authorList>
            <person name="Liu Q."/>
            <person name="Xin Y.-H."/>
        </authorList>
    </citation>
    <scope>NUCLEOTIDE SEQUENCE [LARGE SCALE GENOMIC DNA]</scope>
    <source>
        <strain evidence="2 3">HLT2-23</strain>
    </source>
</reference>
<proteinExistence type="predicted"/>
<dbReference type="EMBL" id="SOEY01000004">
    <property type="protein sequence ID" value="TFB76703.1"/>
    <property type="molecule type" value="Genomic_DNA"/>
</dbReference>
<dbReference type="Gene3D" id="3.30.1310.20">
    <property type="entry name" value="PRTase-like"/>
    <property type="match status" value="1"/>
</dbReference>
<dbReference type="InterPro" id="IPR000836">
    <property type="entry name" value="PRTase_dom"/>
</dbReference>
<evidence type="ECO:0000313" key="2">
    <source>
        <dbReference type="EMBL" id="TFB76703.1"/>
    </source>
</evidence>
<gene>
    <name evidence="2" type="ORF">E3O06_01475</name>
</gene>
<protein>
    <recommendedName>
        <fullName evidence="1">Phosphoribosyltransferase domain-containing protein</fullName>
    </recommendedName>
</protein>
<dbReference type="OrthoDB" id="9810066at2"/>
<name>A0A4R8V3M2_9MICO</name>
<dbReference type="InterPro" id="IPR029057">
    <property type="entry name" value="PRTase-like"/>
</dbReference>
<dbReference type="Gene3D" id="3.40.50.2020">
    <property type="match status" value="1"/>
</dbReference>
<dbReference type="CDD" id="cd06223">
    <property type="entry name" value="PRTases_typeI"/>
    <property type="match status" value="1"/>
</dbReference>
<feature type="domain" description="Phosphoribosyltransferase" evidence="1">
    <location>
        <begin position="23"/>
        <end position="166"/>
    </location>
</feature>
<dbReference type="Pfam" id="PF00156">
    <property type="entry name" value="Pribosyltran"/>
    <property type="match status" value="1"/>
</dbReference>
<comment type="caution">
    <text evidence="2">The sequence shown here is derived from an EMBL/GenBank/DDBJ whole genome shotgun (WGS) entry which is preliminary data.</text>
</comment>
<dbReference type="Proteomes" id="UP000298173">
    <property type="component" value="Unassembled WGS sequence"/>
</dbReference>
<accession>A0A4R8V3M2</accession>
<evidence type="ECO:0000259" key="1">
    <source>
        <dbReference type="Pfam" id="PF00156"/>
    </source>
</evidence>